<dbReference type="GO" id="GO:0034976">
    <property type="term" value="P:response to endoplasmic reticulum stress"/>
    <property type="evidence" value="ECO:0007669"/>
    <property type="project" value="TreeGrafter"/>
</dbReference>
<evidence type="ECO:0000259" key="8">
    <source>
        <dbReference type="Pfam" id="PF09743"/>
    </source>
</evidence>
<dbReference type="Pfam" id="PF09743">
    <property type="entry name" value="E3_UFM1_ligase"/>
    <property type="match status" value="1"/>
</dbReference>
<dbReference type="InterPro" id="IPR056579">
    <property type="entry name" value="Ufl1_N"/>
</dbReference>
<dbReference type="InterPro" id="IPR018611">
    <property type="entry name" value="Ufl1"/>
</dbReference>
<evidence type="ECO:0000256" key="7">
    <source>
        <dbReference type="SAM" id="MobiDB-lite"/>
    </source>
</evidence>
<name>A0A6V7H629_9HYME</name>
<dbReference type="PANTHER" id="PTHR31057:SF0">
    <property type="entry name" value="E3 UFM1-PROTEIN LIGASE 1"/>
    <property type="match status" value="1"/>
</dbReference>
<keyword evidence="12" id="KW-1185">Reference proteome</keyword>
<proteinExistence type="inferred from homology"/>
<dbReference type="PANTHER" id="PTHR31057">
    <property type="entry name" value="E3 UFM1-PROTEIN LIGASE 1"/>
    <property type="match status" value="1"/>
</dbReference>
<dbReference type="GO" id="GO:0005789">
    <property type="term" value="C:endoplasmic reticulum membrane"/>
    <property type="evidence" value="ECO:0007669"/>
    <property type="project" value="TreeGrafter"/>
</dbReference>
<evidence type="ECO:0000259" key="10">
    <source>
        <dbReference type="Pfam" id="PF25041"/>
    </source>
</evidence>
<dbReference type="Pfam" id="PF25041">
    <property type="entry name" value="UFL1_C"/>
    <property type="match status" value="1"/>
</dbReference>
<evidence type="ECO:0000256" key="5">
    <source>
        <dbReference type="ARBA" id="ARBA00022786"/>
    </source>
</evidence>
<feature type="domain" description="E3 UFM1-protein ligase 1-like N-terminal" evidence="8">
    <location>
        <begin position="2"/>
        <end position="58"/>
    </location>
</feature>
<evidence type="ECO:0000256" key="4">
    <source>
        <dbReference type="ARBA" id="ARBA00022679"/>
    </source>
</evidence>
<dbReference type="AlphaFoldDB" id="A0A6V7H629"/>
<dbReference type="Proteomes" id="UP000752696">
    <property type="component" value="Unassembled WGS sequence"/>
</dbReference>
<accession>A0A6V7H629</accession>
<dbReference type="EMBL" id="CAJDYZ010008053">
    <property type="protein sequence ID" value="CAD1474976.1"/>
    <property type="molecule type" value="Genomic_DNA"/>
</dbReference>
<protein>
    <recommendedName>
        <fullName evidence="3">E3 UFM1-protein ligase 1 homolog</fullName>
    </recommendedName>
    <alternativeName>
        <fullName evidence="6">E3 UFM1-protein transferase 1 homolog</fullName>
    </alternativeName>
</protein>
<comment type="caution">
    <text evidence="11">The sequence shown here is derived from an EMBL/GenBank/DDBJ whole genome shotgun (WGS) entry which is preliminary data.</text>
</comment>
<feature type="domain" description="E3 UFM1-protein ligase 1-like" evidence="9">
    <location>
        <begin position="301"/>
        <end position="416"/>
    </location>
</feature>
<keyword evidence="5" id="KW-0833">Ubl conjugation pathway</keyword>
<dbReference type="GO" id="GO:1990592">
    <property type="term" value="P:protein K69-linked ufmylation"/>
    <property type="evidence" value="ECO:0007669"/>
    <property type="project" value="TreeGrafter"/>
</dbReference>
<feature type="non-terminal residue" evidence="11">
    <location>
        <position position="1"/>
    </location>
</feature>
<dbReference type="GO" id="GO:0061666">
    <property type="term" value="F:UFM1 ligase activity"/>
    <property type="evidence" value="ECO:0007669"/>
    <property type="project" value="InterPro"/>
</dbReference>
<keyword evidence="4" id="KW-0808">Transferase</keyword>
<sequence length="537" mass="60627">MKQIPGVIAGKQGTNSLYIPSIYSKSQNEWVDNFYKQNGYLEYDALTRLGISDPPNFIKRHFPNENVAFLHSVAVGANIRDQIDSNIEEAIVTGSFVDISPLLPSVFSDKDMEMLLKIAGKKINNNTHVFAKTIVISDVFLQSLNKSFEAIAEAKAKEAVVSGQWFQTIAENRIKSKSADLIFENKGNKKEERRKKATTGKTGGGTQGRETKTKSTKRKYLQGKNRDAESDDENTKVLSTKIELKLISLEDIKTEIAKDDNLSVIDDLVDELALYLEQKVNNYATSIAEQLAQNNKTTNLSEVEERLNVLVTNIKIFDKGIKHIDKTNQPALTKYLLKSLVTDFVNELFKLAAQQNMLQFPENITTETRQKMLLDLPEDVKEPLTNIHKSIPGNSIDDFLNFVDAAMASCCLVLKKYDKKKERPFILGHKEALLEELNTTQDPALALHLITTTTQNVIHMSGRHVSTILSFLQTQLQLSTMEILSKYHDMVLKSLTSSDEETKLDIQKELQIGLEEIKNIANNYKQHLKNDAQENKY</sequence>
<feature type="region of interest" description="Disordered" evidence="7">
    <location>
        <begin position="185"/>
        <end position="234"/>
    </location>
</feature>
<dbReference type="InterPro" id="IPR056761">
    <property type="entry name" value="Ufl1-like_C"/>
</dbReference>
<dbReference type="InterPro" id="IPR056580">
    <property type="entry name" value="Ufl1_dom"/>
</dbReference>
<reference evidence="11" key="1">
    <citation type="submission" date="2020-07" db="EMBL/GenBank/DDBJ databases">
        <authorList>
            <person name="Nazaruddin N."/>
        </authorList>
    </citation>
    <scope>NUCLEOTIDE SEQUENCE</scope>
</reference>
<evidence type="ECO:0000256" key="2">
    <source>
        <dbReference type="ARBA" id="ARBA00010789"/>
    </source>
</evidence>
<comment type="similarity">
    <text evidence="2">Belongs to the UFL1 family.</text>
</comment>
<evidence type="ECO:0000256" key="1">
    <source>
        <dbReference type="ARBA" id="ARBA00003950"/>
    </source>
</evidence>
<feature type="domain" description="E3 UFM1-protein ligase-like C-terminal" evidence="10">
    <location>
        <begin position="422"/>
        <end position="519"/>
    </location>
</feature>
<dbReference type="Pfam" id="PF25870">
    <property type="entry name" value="WHD_UFL1_5th"/>
    <property type="match status" value="1"/>
</dbReference>
<dbReference type="Pfam" id="PF23659">
    <property type="entry name" value="UFL1"/>
    <property type="match status" value="1"/>
</dbReference>
<evidence type="ECO:0000256" key="3">
    <source>
        <dbReference type="ARBA" id="ARBA00014160"/>
    </source>
</evidence>
<evidence type="ECO:0000313" key="12">
    <source>
        <dbReference type="Proteomes" id="UP000752696"/>
    </source>
</evidence>
<organism evidence="11 12">
    <name type="scientific">Heterotrigona itama</name>
    <dbReference type="NCBI Taxonomy" id="395501"/>
    <lineage>
        <taxon>Eukaryota</taxon>
        <taxon>Metazoa</taxon>
        <taxon>Ecdysozoa</taxon>
        <taxon>Arthropoda</taxon>
        <taxon>Hexapoda</taxon>
        <taxon>Insecta</taxon>
        <taxon>Pterygota</taxon>
        <taxon>Neoptera</taxon>
        <taxon>Endopterygota</taxon>
        <taxon>Hymenoptera</taxon>
        <taxon>Apocrita</taxon>
        <taxon>Aculeata</taxon>
        <taxon>Apoidea</taxon>
        <taxon>Anthophila</taxon>
        <taxon>Apidae</taxon>
        <taxon>Heterotrigona</taxon>
    </lineage>
</organism>
<comment type="function">
    <text evidence="1">E3 UFM1-protein ligase that mediates ufmylation of target proteins.</text>
</comment>
<dbReference type="GO" id="GO:0032434">
    <property type="term" value="P:regulation of proteasomal ubiquitin-dependent protein catabolic process"/>
    <property type="evidence" value="ECO:0007669"/>
    <property type="project" value="TreeGrafter"/>
</dbReference>
<gene>
    <name evidence="11" type="ORF">MHI_LOCUS507156</name>
</gene>
<evidence type="ECO:0000256" key="6">
    <source>
        <dbReference type="ARBA" id="ARBA00030452"/>
    </source>
</evidence>
<evidence type="ECO:0000259" key="9">
    <source>
        <dbReference type="Pfam" id="PF23659"/>
    </source>
</evidence>
<dbReference type="OrthoDB" id="10258297at2759"/>
<evidence type="ECO:0000313" key="11">
    <source>
        <dbReference type="EMBL" id="CAD1474976.1"/>
    </source>
</evidence>